<evidence type="ECO:0000313" key="6">
    <source>
        <dbReference type="Proteomes" id="UP000249497"/>
    </source>
</evidence>
<dbReference type="InterPro" id="IPR047021">
    <property type="entry name" value="REXO1/3/4-like"/>
</dbReference>
<dbReference type="PANTHER" id="PTHR12801">
    <property type="entry name" value="RNA EXONUCLEASE REXO1 / RECO3 FAMILY MEMBER-RELATED"/>
    <property type="match status" value="1"/>
</dbReference>
<dbReference type="InterPro" id="IPR012337">
    <property type="entry name" value="RNaseH-like_sf"/>
</dbReference>
<dbReference type="CDD" id="cd06137">
    <property type="entry name" value="DEDDh_RNase"/>
    <property type="match status" value="1"/>
</dbReference>
<dbReference type="GO" id="GO:0006364">
    <property type="term" value="P:rRNA processing"/>
    <property type="evidence" value="ECO:0007669"/>
    <property type="project" value="TreeGrafter"/>
</dbReference>
<dbReference type="SUPFAM" id="SSF53098">
    <property type="entry name" value="Ribonuclease H-like"/>
    <property type="match status" value="1"/>
</dbReference>
<dbReference type="SMART" id="SM00479">
    <property type="entry name" value="EXOIII"/>
    <property type="match status" value="1"/>
</dbReference>
<gene>
    <name evidence="5" type="ORF">BO86DRAFT_302455</name>
</gene>
<organism evidence="5 6">
    <name type="scientific">Aspergillus japonicus CBS 114.51</name>
    <dbReference type="NCBI Taxonomy" id="1448312"/>
    <lineage>
        <taxon>Eukaryota</taxon>
        <taxon>Fungi</taxon>
        <taxon>Dikarya</taxon>
        <taxon>Ascomycota</taxon>
        <taxon>Pezizomycotina</taxon>
        <taxon>Eurotiomycetes</taxon>
        <taxon>Eurotiomycetidae</taxon>
        <taxon>Eurotiales</taxon>
        <taxon>Aspergillaceae</taxon>
        <taxon>Aspergillus</taxon>
        <taxon>Aspergillus subgen. Circumdati</taxon>
    </lineage>
</organism>
<keyword evidence="2" id="KW-0378">Hydrolase</keyword>
<evidence type="ECO:0000313" key="5">
    <source>
        <dbReference type="EMBL" id="RAH86653.1"/>
    </source>
</evidence>
<evidence type="ECO:0000256" key="2">
    <source>
        <dbReference type="ARBA" id="ARBA00022801"/>
    </source>
</evidence>
<name>A0A8T8XED4_ASPJA</name>
<dbReference type="GeneID" id="37171220"/>
<feature type="non-terminal residue" evidence="5">
    <location>
        <position position="1"/>
    </location>
</feature>
<keyword evidence="3" id="KW-0269">Exonuclease</keyword>
<dbReference type="EMBL" id="KZ824772">
    <property type="protein sequence ID" value="RAH86653.1"/>
    <property type="molecule type" value="Genomic_DNA"/>
</dbReference>
<sequence>RKAVVIDCEMMMTDDPYGRGRSYNALAYLAAVDFLTGEVLIDRYVRPAGRVTYWNTRVTGITPGKMNAAIKHGQAFGSWETARQALWEFVDRDTVLIGHALHNDLNALGIIHPRVVDTGIVTAEAVFSTQWGEMRRFPRLWGLKTLAMDMLGRHIQGSSQGHSAVEDALATRDVLVWGLENPVLLGEWARRERRLRDELFGFVLSDSDSVKSEGSDAASWSDFDGDLVSSPSDSIGDPCGVKPSTFW</sequence>
<proteinExistence type="predicted"/>
<feature type="domain" description="Exonuclease" evidence="4">
    <location>
        <begin position="2"/>
        <end position="184"/>
    </location>
</feature>
<dbReference type="GO" id="GO:0005634">
    <property type="term" value="C:nucleus"/>
    <property type="evidence" value="ECO:0007669"/>
    <property type="project" value="TreeGrafter"/>
</dbReference>
<evidence type="ECO:0000259" key="4">
    <source>
        <dbReference type="SMART" id="SM00479"/>
    </source>
</evidence>
<evidence type="ECO:0000256" key="3">
    <source>
        <dbReference type="ARBA" id="ARBA00022839"/>
    </source>
</evidence>
<evidence type="ECO:0000256" key="1">
    <source>
        <dbReference type="ARBA" id="ARBA00022722"/>
    </source>
</evidence>
<dbReference type="GO" id="GO:0000027">
    <property type="term" value="P:ribosomal large subunit assembly"/>
    <property type="evidence" value="ECO:0007669"/>
    <property type="project" value="TreeGrafter"/>
</dbReference>
<dbReference type="GO" id="GO:0004527">
    <property type="term" value="F:exonuclease activity"/>
    <property type="evidence" value="ECO:0007669"/>
    <property type="project" value="UniProtKB-KW"/>
</dbReference>
<dbReference type="GO" id="GO:0003676">
    <property type="term" value="F:nucleic acid binding"/>
    <property type="evidence" value="ECO:0007669"/>
    <property type="project" value="InterPro"/>
</dbReference>
<dbReference type="OrthoDB" id="16516at2759"/>
<protein>
    <recommendedName>
        <fullName evidence="4">Exonuclease domain-containing protein</fullName>
    </recommendedName>
</protein>
<dbReference type="Proteomes" id="UP000249497">
    <property type="component" value="Unassembled WGS sequence"/>
</dbReference>
<dbReference type="AlphaFoldDB" id="A0A8T8XED4"/>
<dbReference type="InterPro" id="IPR036397">
    <property type="entry name" value="RNaseH_sf"/>
</dbReference>
<dbReference type="InterPro" id="IPR013520">
    <property type="entry name" value="Ribonucl_H"/>
</dbReference>
<dbReference type="PANTHER" id="PTHR12801:SF114">
    <property type="entry name" value="EXONUCLEASE, PUTATIVE (AFU_ORTHOLOGUE AFUA_7G00870)-RELATED"/>
    <property type="match status" value="1"/>
</dbReference>
<accession>A0A8T8XED4</accession>
<keyword evidence="1" id="KW-0540">Nuclease</keyword>
<dbReference type="Pfam" id="PF00929">
    <property type="entry name" value="RNase_T"/>
    <property type="match status" value="1"/>
</dbReference>
<dbReference type="RefSeq" id="XP_025532547.1">
    <property type="nucleotide sequence ID" value="XM_025667528.1"/>
</dbReference>
<dbReference type="Gene3D" id="3.30.420.10">
    <property type="entry name" value="Ribonuclease H-like superfamily/Ribonuclease H"/>
    <property type="match status" value="1"/>
</dbReference>
<keyword evidence="6" id="KW-1185">Reference proteome</keyword>
<reference evidence="5 6" key="1">
    <citation type="submission" date="2018-02" db="EMBL/GenBank/DDBJ databases">
        <title>The genomes of Aspergillus section Nigri reveals drivers in fungal speciation.</title>
        <authorList>
            <consortium name="DOE Joint Genome Institute"/>
            <person name="Vesth T.C."/>
            <person name="Nybo J."/>
            <person name="Theobald S."/>
            <person name="Brandl J."/>
            <person name="Frisvad J.C."/>
            <person name="Nielsen K.F."/>
            <person name="Lyhne E.K."/>
            <person name="Kogle M.E."/>
            <person name="Kuo A."/>
            <person name="Riley R."/>
            <person name="Clum A."/>
            <person name="Nolan M."/>
            <person name="Lipzen A."/>
            <person name="Salamov A."/>
            <person name="Henrissat B."/>
            <person name="Wiebenga A."/>
            <person name="De vries R.P."/>
            <person name="Grigoriev I.V."/>
            <person name="Mortensen U.H."/>
            <person name="Andersen M.R."/>
            <person name="Baker S.E."/>
        </authorList>
    </citation>
    <scope>NUCLEOTIDE SEQUENCE [LARGE SCALE GENOMIC DNA]</scope>
    <source>
        <strain evidence="5 6">CBS 114.51</strain>
    </source>
</reference>